<evidence type="ECO:0000256" key="4">
    <source>
        <dbReference type="ARBA" id="ARBA00022741"/>
    </source>
</evidence>
<keyword evidence="4" id="KW-0547">Nucleotide-binding</keyword>
<organism evidence="7 8">
    <name type="scientific">Lichenifustis flavocetrariae</name>
    <dbReference type="NCBI Taxonomy" id="2949735"/>
    <lineage>
        <taxon>Bacteria</taxon>
        <taxon>Pseudomonadati</taxon>
        <taxon>Pseudomonadota</taxon>
        <taxon>Alphaproteobacteria</taxon>
        <taxon>Hyphomicrobiales</taxon>
        <taxon>Lichenihabitantaceae</taxon>
        <taxon>Lichenifustis</taxon>
    </lineage>
</organism>
<dbReference type="InterPro" id="IPR027417">
    <property type="entry name" value="P-loop_NTPase"/>
</dbReference>
<dbReference type="PANTHER" id="PTHR43776">
    <property type="entry name" value="TRANSPORT ATP-BINDING PROTEIN"/>
    <property type="match status" value="1"/>
</dbReference>
<dbReference type="PROSITE" id="PS50893">
    <property type="entry name" value="ABC_TRANSPORTER_2"/>
    <property type="match status" value="1"/>
</dbReference>
<feature type="domain" description="ABC transporter" evidence="6">
    <location>
        <begin position="1"/>
        <end position="235"/>
    </location>
</feature>
<evidence type="ECO:0000313" key="8">
    <source>
        <dbReference type="Proteomes" id="UP001165667"/>
    </source>
</evidence>
<dbReference type="NCBIfam" id="TIGR01727">
    <property type="entry name" value="oligo_HPY"/>
    <property type="match status" value="1"/>
</dbReference>
<dbReference type="GO" id="GO:0016887">
    <property type="term" value="F:ATP hydrolysis activity"/>
    <property type="evidence" value="ECO:0007669"/>
    <property type="project" value="InterPro"/>
</dbReference>
<gene>
    <name evidence="7" type="ORF">M8523_09535</name>
</gene>
<dbReference type="EMBL" id="JAMOIM010000005">
    <property type="protein sequence ID" value="MCW6508262.1"/>
    <property type="molecule type" value="Genomic_DNA"/>
</dbReference>
<dbReference type="Proteomes" id="UP001165667">
    <property type="component" value="Unassembled WGS sequence"/>
</dbReference>
<evidence type="ECO:0000256" key="3">
    <source>
        <dbReference type="ARBA" id="ARBA00022448"/>
    </source>
</evidence>
<proteinExistence type="inferred from homology"/>
<dbReference type="SMART" id="SM00382">
    <property type="entry name" value="AAA"/>
    <property type="match status" value="1"/>
</dbReference>
<evidence type="ECO:0000256" key="2">
    <source>
        <dbReference type="ARBA" id="ARBA00005417"/>
    </source>
</evidence>
<keyword evidence="3" id="KW-0813">Transport</keyword>
<dbReference type="PROSITE" id="PS00211">
    <property type="entry name" value="ABC_TRANSPORTER_1"/>
    <property type="match status" value="1"/>
</dbReference>
<evidence type="ECO:0000256" key="1">
    <source>
        <dbReference type="ARBA" id="ARBA00004417"/>
    </source>
</evidence>
<dbReference type="RefSeq" id="WP_282584825.1">
    <property type="nucleotide sequence ID" value="NZ_JAMOIM010000005.1"/>
</dbReference>
<comment type="subcellular location">
    <subcellularLocation>
        <location evidence="1">Cell inner membrane</location>
        <topology evidence="1">Peripheral membrane protein</topology>
    </subcellularLocation>
</comment>
<dbReference type="InterPro" id="IPR013563">
    <property type="entry name" value="Oligopep_ABC_C"/>
</dbReference>
<reference evidence="7" key="1">
    <citation type="submission" date="2022-05" db="EMBL/GenBank/DDBJ databases">
        <authorList>
            <person name="Pankratov T."/>
        </authorList>
    </citation>
    <scope>NUCLEOTIDE SEQUENCE</scope>
    <source>
        <strain evidence="7">BP6-180914</strain>
    </source>
</reference>
<dbReference type="PANTHER" id="PTHR43776:SF7">
    <property type="entry name" value="D,D-DIPEPTIDE TRANSPORT ATP-BINDING PROTEIN DDPF-RELATED"/>
    <property type="match status" value="1"/>
</dbReference>
<dbReference type="CDD" id="cd03257">
    <property type="entry name" value="ABC_NikE_OppD_transporters"/>
    <property type="match status" value="1"/>
</dbReference>
<keyword evidence="5 7" id="KW-0067">ATP-binding</keyword>
<dbReference type="AlphaFoldDB" id="A0AA41Z2U2"/>
<evidence type="ECO:0000259" key="6">
    <source>
        <dbReference type="PROSITE" id="PS50893"/>
    </source>
</evidence>
<name>A0AA41Z2U2_9HYPH</name>
<comment type="similarity">
    <text evidence="2">Belongs to the ABC transporter superfamily.</text>
</comment>
<evidence type="ECO:0000256" key="5">
    <source>
        <dbReference type="ARBA" id="ARBA00022840"/>
    </source>
</evidence>
<protein>
    <submittedName>
        <fullName evidence="7">ATP-binding cassette domain-containing protein</fullName>
    </submittedName>
</protein>
<dbReference type="FunFam" id="3.40.50.300:FF:000016">
    <property type="entry name" value="Oligopeptide ABC transporter ATP-binding component"/>
    <property type="match status" value="1"/>
</dbReference>
<dbReference type="SUPFAM" id="SSF52540">
    <property type="entry name" value="P-loop containing nucleoside triphosphate hydrolases"/>
    <property type="match status" value="1"/>
</dbReference>
<dbReference type="GO" id="GO:0015833">
    <property type="term" value="P:peptide transport"/>
    <property type="evidence" value="ECO:0007669"/>
    <property type="project" value="InterPro"/>
</dbReference>
<dbReference type="GO" id="GO:0005886">
    <property type="term" value="C:plasma membrane"/>
    <property type="evidence" value="ECO:0007669"/>
    <property type="project" value="UniProtKB-SubCell"/>
</dbReference>
<dbReference type="InterPro" id="IPR003439">
    <property type="entry name" value="ABC_transporter-like_ATP-bd"/>
</dbReference>
<dbReference type="GO" id="GO:0005524">
    <property type="term" value="F:ATP binding"/>
    <property type="evidence" value="ECO:0007669"/>
    <property type="project" value="UniProtKB-KW"/>
</dbReference>
<dbReference type="InterPro" id="IPR050319">
    <property type="entry name" value="ABC_transp_ATP-bind"/>
</dbReference>
<dbReference type="InterPro" id="IPR003593">
    <property type="entry name" value="AAA+_ATPase"/>
</dbReference>
<dbReference type="Pfam" id="PF00005">
    <property type="entry name" value="ABC_tran"/>
    <property type="match status" value="1"/>
</dbReference>
<accession>A0AA41Z2U2</accession>
<evidence type="ECO:0000313" key="7">
    <source>
        <dbReference type="EMBL" id="MCW6508262.1"/>
    </source>
</evidence>
<dbReference type="InterPro" id="IPR017871">
    <property type="entry name" value="ABC_transporter-like_CS"/>
</dbReference>
<dbReference type="Pfam" id="PF08352">
    <property type="entry name" value="oligo_HPY"/>
    <property type="match status" value="1"/>
</dbReference>
<keyword evidence="8" id="KW-1185">Reference proteome</keyword>
<comment type="caution">
    <text evidence="7">The sequence shown here is derived from an EMBL/GenBank/DDBJ whole genome shotgun (WGS) entry which is preliminary data.</text>
</comment>
<sequence length="308" mass="33593">MSPRLTVRAVEDVTFEIGRGEILGLVGESGSGKSTLGRAVLRVTDLTDGRVVFDGQDVSTLSKRQLRPLRARMQMIFQDPFASLNPRMTVGQIVGAPLRIQNPGISRSEVEARVGDALRTVGLADSHAERYPHEFSGGQRQRIGIARAFVLAPDFLVADEPVSALDVSIQAQVVNLLMEIKRKLDLTILFISHDLAVVGHVCDRVAVMYLGRIVEIADTRTLFRNPRHPYTEALFSAVPVADPSRRRQRILLKGDLPSPLAPPSGCAFRTRCRYAIPACAEAVPPLAHIGGGHQKACIRDDLALQPAC</sequence>
<dbReference type="Gene3D" id="3.40.50.300">
    <property type="entry name" value="P-loop containing nucleotide triphosphate hydrolases"/>
    <property type="match status" value="1"/>
</dbReference>
<dbReference type="GO" id="GO:0055085">
    <property type="term" value="P:transmembrane transport"/>
    <property type="evidence" value="ECO:0007669"/>
    <property type="project" value="UniProtKB-ARBA"/>
</dbReference>